<gene>
    <name evidence="4" type="ORF">OESDEN_03599</name>
</gene>
<reference evidence="4 5" key="1">
    <citation type="submission" date="2014-03" db="EMBL/GenBank/DDBJ databases">
        <title>Draft genome of the hookworm Oesophagostomum dentatum.</title>
        <authorList>
            <person name="Mitreva M."/>
        </authorList>
    </citation>
    <scope>NUCLEOTIDE SEQUENCE [LARGE SCALE GENOMIC DNA]</scope>
    <source>
        <strain evidence="4 5">OD-Hann</strain>
    </source>
</reference>
<dbReference type="InterPro" id="IPR020846">
    <property type="entry name" value="MFS_dom"/>
</dbReference>
<evidence type="ECO:0000256" key="1">
    <source>
        <dbReference type="ARBA" id="ARBA00004141"/>
    </source>
</evidence>
<dbReference type="Proteomes" id="UP000053660">
    <property type="component" value="Unassembled WGS sequence"/>
</dbReference>
<protein>
    <submittedName>
        <fullName evidence="4">Transporter, major facilitator family protein</fullName>
    </submittedName>
</protein>
<dbReference type="InterPro" id="IPR036259">
    <property type="entry name" value="MFS_trans_sf"/>
</dbReference>
<dbReference type="OrthoDB" id="2985014at2759"/>
<dbReference type="Gene3D" id="1.20.1250.20">
    <property type="entry name" value="MFS general substrate transporter like domains"/>
    <property type="match status" value="2"/>
</dbReference>
<evidence type="ECO:0000313" key="4">
    <source>
        <dbReference type="EMBL" id="KHJ96439.1"/>
    </source>
</evidence>
<dbReference type="PANTHER" id="PTHR45757:SF11">
    <property type="entry name" value="MAJOR FACILITATOR SUPERFAMILY (MFS) PROFILE DOMAIN-CONTAINING PROTEIN"/>
    <property type="match status" value="1"/>
</dbReference>
<accession>A0A0B1TGP5</accession>
<evidence type="ECO:0000259" key="3">
    <source>
        <dbReference type="PROSITE" id="PS50850"/>
    </source>
</evidence>
<keyword evidence="2" id="KW-0472">Membrane</keyword>
<feature type="domain" description="Major facilitator superfamily (MFS) profile" evidence="3">
    <location>
        <begin position="1"/>
        <end position="283"/>
    </location>
</feature>
<sequence length="283" mass="31191">MQDVVAAQSTNATAHEHWLNDPTRKNLLFSVVAVGQLVGTFPIVPVMHRIGLRYTFTFYGIISACSTLFIPLAVDLGHIFIAVARVFQGFAMAIAFVSVGAVTSHWSALRESGTYIALLSCSAQLSSMIAMPLAGGFCESSLGWRYLYYTLGAAGLLLSISFFSFYTDDPRKHRLVSPKELNTITRGKEHQSVKEPVPYKEICKDHCMQAVILTTFSGNTAFFIFLQFGPTFMNMALGFDITETGYVTALPYALCLVLKFVAGPLFDMSTFISEKNRVIMLVV</sequence>
<proteinExistence type="predicted"/>
<dbReference type="GO" id="GO:0016020">
    <property type="term" value="C:membrane"/>
    <property type="evidence" value="ECO:0007669"/>
    <property type="project" value="UniProtKB-SubCell"/>
</dbReference>
<feature type="transmembrane region" description="Helical" evidence="2">
    <location>
        <begin position="146"/>
        <end position="166"/>
    </location>
</feature>
<dbReference type="EMBL" id="KN549669">
    <property type="protein sequence ID" value="KHJ96439.1"/>
    <property type="molecule type" value="Genomic_DNA"/>
</dbReference>
<feature type="transmembrane region" description="Helical" evidence="2">
    <location>
        <begin position="27"/>
        <end position="44"/>
    </location>
</feature>
<dbReference type="GO" id="GO:0022857">
    <property type="term" value="F:transmembrane transporter activity"/>
    <property type="evidence" value="ECO:0007669"/>
    <property type="project" value="InterPro"/>
</dbReference>
<feature type="transmembrane region" description="Helical" evidence="2">
    <location>
        <begin position="80"/>
        <end position="103"/>
    </location>
</feature>
<keyword evidence="2" id="KW-0812">Transmembrane</keyword>
<comment type="subcellular location">
    <subcellularLocation>
        <location evidence="1">Membrane</location>
        <topology evidence="1">Multi-pass membrane protein</topology>
    </subcellularLocation>
</comment>
<dbReference type="Pfam" id="PF07690">
    <property type="entry name" value="MFS_1"/>
    <property type="match status" value="1"/>
</dbReference>
<dbReference type="AlphaFoldDB" id="A0A0B1TGP5"/>
<evidence type="ECO:0000256" key="2">
    <source>
        <dbReference type="SAM" id="Phobius"/>
    </source>
</evidence>
<dbReference type="InterPro" id="IPR011701">
    <property type="entry name" value="MFS"/>
</dbReference>
<feature type="transmembrane region" description="Helical" evidence="2">
    <location>
        <begin position="249"/>
        <end position="266"/>
    </location>
</feature>
<feature type="transmembrane region" description="Helical" evidence="2">
    <location>
        <begin position="210"/>
        <end position="229"/>
    </location>
</feature>
<name>A0A0B1TGP5_OESDE</name>
<feature type="transmembrane region" description="Helical" evidence="2">
    <location>
        <begin position="56"/>
        <end position="74"/>
    </location>
</feature>
<dbReference type="PANTHER" id="PTHR45757">
    <property type="entry name" value="PROTEIN CBG23364-RELATED"/>
    <property type="match status" value="1"/>
</dbReference>
<dbReference type="SUPFAM" id="SSF103473">
    <property type="entry name" value="MFS general substrate transporter"/>
    <property type="match status" value="1"/>
</dbReference>
<organism evidence="4 5">
    <name type="scientific">Oesophagostomum dentatum</name>
    <name type="common">Nodular worm</name>
    <dbReference type="NCBI Taxonomy" id="61180"/>
    <lineage>
        <taxon>Eukaryota</taxon>
        <taxon>Metazoa</taxon>
        <taxon>Ecdysozoa</taxon>
        <taxon>Nematoda</taxon>
        <taxon>Chromadorea</taxon>
        <taxon>Rhabditida</taxon>
        <taxon>Rhabditina</taxon>
        <taxon>Rhabditomorpha</taxon>
        <taxon>Strongyloidea</taxon>
        <taxon>Strongylidae</taxon>
        <taxon>Oesophagostomum</taxon>
    </lineage>
</organism>
<dbReference type="PROSITE" id="PS50850">
    <property type="entry name" value="MFS"/>
    <property type="match status" value="1"/>
</dbReference>
<evidence type="ECO:0000313" key="5">
    <source>
        <dbReference type="Proteomes" id="UP000053660"/>
    </source>
</evidence>
<keyword evidence="2" id="KW-1133">Transmembrane helix</keyword>
<feature type="transmembrane region" description="Helical" evidence="2">
    <location>
        <begin position="115"/>
        <end position="134"/>
    </location>
</feature>
<keyword evidence="5" id="KW-1185">Reference proteome</keyword>